<comment type="caution">
    <text evidence="1">The sequence shown here is derived from an EMBL/GenBank/DDBJ whole genome shotgun (WGS) entry which is preliminary data.</text>
</comment>
<gene>
    <name evidence="1" type="ORF">AG1IA_02338</name>
</gene>
<accession>L8X3F4</accession>
<name>L8X3F4_THACA</name>
<keyword evidence="2" id="KW-1185">Reference proteome</keyword>
<dbReference type="HOGENOM" id="CLU_2063069_0_0_1"/>
<reference evidence="1 2" key="1">
    <citation type="journal article" date="2013" name="Nat. Commun.">
        <title>The evolution and pathogenic mechanisms of the rice sheath blight pathogen.</title>
        <authorList>
            <person name="Zheng A."/>
            <person name="Lin R."/>
            <person name="Xu L."/>
            <person name="Qin P."/>
            <person name="Tang C."/>
            <person name="Ai P."/>
            <person name="Zhang D."/>
            <person name="Liu Y."/>
            <person name="Sun Z."/>
            <person name="Feng H."/>
            <person name="Wang Y."/>
            <person name="Chen Y."/>
            <person name="Liang X."/>
            <person name="Fu R."/>
            <person name="Li Q."/>
            <person name="Zhang J."/>
            <person name="Yu X."/>
            <person name="Xie Z."/>
            <person name="Ding L."/>
            <person name="Guan P."/>
            <person name="Tang J."/>
            <person name="Liang Y."/>
            <person name="Wang S."/>
            <person name="Deng Q."/>
            <person name="Li S."/>
            <person name="Zhu J."/>
            <person name="Wang L."/>
            <person name="Liu H."/>
            <person name="Li P."/>
        </authorList>
    </citation>
    <scope>NUCLEOTIDE SEQUENCE [LARGE SCALE GENOMIC DNA]</scope>
    <source>
        <strain evidence="2">AG-1 IA</strain>
    </source>
</reference>
<evidence type="ECO:0000313" key="2">
    <source>
        <dbReference type="Proteomes" id="UP000011668"/>
    </source>
</evidence>
<dbReference type="Proteomes" id="UP000011668">
    <property type="component" value="Unassembled WGS sequence"/>
</dbReference>
<dbReference type="EMBL" id="AFRT01000521">
    <property type="protein sequence ID" value="ELU43652.1"/>
    <property type="molecule type" value="Genomic_DNA"/>
</dbReference>
<proteinExistence type="predicted"/>
<protein>
    <submittedName>
        <fullName evidence="1">Uncharacterized protein</fullName>
    </submittedName>
</protein>
<evidence type="ECO:0000313" key="1">
    <source>
        <dbReference type="EMBL" id="ELU43652.1"/>
    </source>
</evidence>
<organism evidence="1 2">
    <name type="scientific">Thanatephorus cucumeris (strain AG1-IA)</name>
    <name type="common">Rice sheath blight fungus</name>
    <name type="synonym">Rhizoctonia solani</name>
    <dbReference type="NCBI Taxonomy" id="983506"/>
    <lineage>
        <taxon>Eukaryota</taxon>
        <taxon>Fungi</taxon>
        <taxon>Dikarya</taxon>
        <taxon>Basidiomycota</taxon>
        <taxon>Agaricomycotina</taxon>
        <taxon>Agaricomycetes</taxon>
        <taxon>Cantharellales</taxon>
        <taxon>Ceratobasidiaceae</taxon>
        <taxon>Rhizoctonia</taxon>
        <taxon>Rhizoctonia solani AG-1</taxon>
    </lineage>
</organism>
<dbReference type="AlphaFoldDB" id="L8X3F4"/>
<sequence>MSNMVPATTLQTALSHPIPHGSTRLLSSPAHNAMFGLYGVKERLPGYPACAGGRARLSSHMHRFASDITSDAYAPISGTEITLPIVPRDRRFPPSVTSWTPAFDERLCAVSGDFPHSKR</sequence>